<accession>A0A0C2FU67</accession>
<evidence type="ECO:0000256" key="3">
    <source>
        <dbReference type="ARBA" id="ARBA00022676"/>
    </source>
</evidence>
<dbReference type="EC" id="2.4.1.17" evidence="2"/>
<protein>
    <recommendedName>
        <fullName evidence="2">glucuronosyltransferase</fullName>
        <ecNumber evidence="2">2.4.1.17</ecNumber>
    </recommendedName>
</protein>
<dbReference type="PANTHER" id="PTHR48043">
    <property type="entry name" value="EG:EG0003.4 PROTEIN-RELATED"/>
    <property type="match status" value="1"/>
</dbReference>
<dbReference type="Proteomes" id="UP000054047">
    <property type="component" value="Unassembled WGS sequence"/>
</dbReference>
<dbReference type="OrthoDB" id="5867890at2759"/>
<dbReference type="GO" id="GO:0015020">
    <property type="term" value="F:glucuronosyltransferase activity"/>
    <property type="evidence" value="ECO:0007669"/>
    <property type="project" value="UniProtKB-EC"/>
</dbReference>
<evidence type="ECO:0000313" key="6">
    <source>
        <dbReference type="Proteomes" id="UP000054047"/>
    </source>
</evidence>
<dbReference type="Gene3D" id="3.40.50.2000">
    <property type="entry name" value="Glycogen Phosphorylase B"/>
    <property type="match status" value="1"/>
</dbReference>
<dbReference type="EMBL" id="KN750393">
    <property type="protein sequence ID" value="KIH50219.1"/>
    <property type="molecule type" value="Genomic_DNA"/>
</dbReference>
<keyword evidence="4" id="KW-0808">Transferase</keyword>
<evidence type="ECO:0000256" key="4">
    <source>
        <dbReference type="ARBA" id="ARBA00022679"/>
    </source>
</evidence>
<dbReference type="PANTHER" id="PTHR48043:SF23">
    <property type="entry name" value="UDP-GLUCURONOSYLTRANSFERASE"/>
    <property type="match status" value="1"/>
</dbReference>
<evidence type="ECO:0000256" key="2">
    <source>
        <dbReference type="ARBA" id="ARBA00012544"/>
    </source>
</evidence>
<organism evidence="5 6">
    <name type="scientific">Ancylostoma duodenale</name>
    <dbReference type="NCBI Taxonomy" id="51022"/>
    <lineage>
        <taxon>Eukaryota</taxon>
        <taxon>Metazoa</taxon>
        <taxon>Ecdysozoa</taxon>
        <taxon>Nematoda</taxon>
        <taxon>Chromadorea</taxon>
        <taxon>Rhabditida</taxon>
        <taxon>Rhabditina</taxon>
        <taxon>Rhabditomorpha</taxon>
        <taxon>Strongyloidea</taxon>
        <taxon>Ancylostomatidae</taxon>
        <taxon>Ancylostomatinae</taxon>
        <taxon>Ancylostoma</taxon>
    </lineage>
</organism>
<proteinExistence type="inferred from homology"/>
<evidence type="ECO:0000256" key="1">
    <source>
        <dbReference type="ARBA" id="ARBA00009995"/>
    </source>
</evidence>
<dbReference type="SUPFAM" id="SSF53756">
    <property type="entry name" value="UDP-Glycosyltransferase/glycogen phosphorylase"/>
    <property type="match status" value="1"/>
</dbReference>
<dbReference type="AlphaFoldDB" id="A0A0C2FU67"/>
<sequence>MFLRNSAVFEAIGLKNIIGAHSSCMLEGTAFAVGLPVIPSFMPASLGVTDDTSSFSTRVNNILFTFLSWYFQTSLAATAQGVMEEKLGSGITPIWKWKQILNLRPRTILISFGSVAPSITMPDAMKKAIVEVVKSYPDVTFIWKYEKPDDTFAAGVENLILSKWTPQADLLEKLVA</sequence>
<gene>
    <name evidence="5" type="ORF">ANCDUO_19704</name>
</gene>
<evidence type="ECO:0000313" key="5">
    <source>
        <dbReference type="EMBL" id="KIH50219.1"/>
    </source>
</evidence>
<dbReference type="InterPro" id="IPR050271">
    <property type="entry name" value="UDP-glycosyltransferase"/>
</dbReference>
<keyword evidence="3" id="KW-0328">Glycosyltransferase</keyword>
<reference evidence="5" key="1">
    <citation type="submission" date="2013-12" db="EMBL/GenBank/DDBJ databases">
        <title>Draft genome of the parsitic nematode Ancylostoma duodenale.</title>
        <authorList>
            <person name="Mitreva M."/>
        </authorList>
    </citation>
    <scope>NUCLEOTIDE SEQUENCE [LARGE SCALE GENOMIC DNA]</scope>
    <source>
        <strain evidence="5">Zhejiang</strain>
    </source>
</reference>
<comment type="similarity">
    <text evidence="1">Belongs to the UDP-glycosyltransferase family.</text>
</comment>
<keyword evidence="6" id="KW-1185">Reference proteome</keyword>
<name>A0A0C2FU67_9BILA</name>